<dbReference type="Pfam" id="PF13455">
    <property type="entry name" value="MUG113"/>
    <property type="match status" value="1"/>
</dbReference>
<name>A0AAE8Y5H3_9CAUD</name>
<dbReference type="RefSeq" id="YP_010649618.1">
    <property type="nucleotide sequence ID" value="NC_070770.1"/>
</dbReference>
<accession>A0AAE8Y5H3</accession>
<reference evidence="2" key="1">
    <citation type="submission" date="2021-09" db="EMBL/GenBank/DDBJ databases">
        <authorList>
            <person name="Prude D.S."/>
            <person name="Stokes N.T."/>
            <person name="Pimienta A.M."/>
            <person name="Mendez E."/>
            <person name="Powell L.D."/>
            <person name="Woodhouse A.S."/>
            <person name="Cunningham F.J."/>
            <person name="Greenfield T.L."/>
            <person name="Smith J.A."/>
            <person name="Hatke H.L."/>
            <person name="Salama S."/>
            <person name="Beyer A.R."/>
            <person name="Klyczek K."/>
            <person name="Garlena R.A."/>
            <person name="Russell D.A."/>
            <person name="Pope W.H."/>
            <person name="Jacobs-Sera D."/>
            <person name="Hatfull G.F."/>
        </authorList>
    </citation>
    <scope>NUCLEOTIDE SEQUENCE</scope>
</reference>
<sequence>MTIETAQPFDYKAPRLTANKRLHGDCAIDGCIFPHVHSLPLCEDHAYAAWAEVNGWRADKAASDKAEADRIAWRQQWVDNVHERTKVAEETRTAPGTIYYLQVENLIKIGFTRDLSVRLQAYPPMARLLATHPGTFQLEADLHKKFSAHLADRKEWFLPHGALQEHIERVRQDFKQDKRVTA</sequence>
<dbReference type="Proteomes" id="UP000827738">
    <property type="component" value="Segment"/>
</dbReference>
<keyword evidence="2" id="KW-0255">Endonuclease</keyword>
<keyword evidence="2" id="KW-0540">Nuclease</keyword>
<gene>
    <name evidence="2" type="primary">64</name>
    <name evidence="2" type="ORF">SEA_SARGE_64</name>
</gene>
<dbReference type="KEGG" id="vg:77925172"/>
<evidence type="ECO:0000313" key="2">
    <source>
        <dbReference type="EMBL" id="UDL14911.1"/>
    </source>
</evidence>
<dbReference type="GeneID" id="77925172"/>
<feature type="domain" description="Bacteriophage T5 Orf172 DNA-binding" evidence="1">
    <location>
        <begin position="101"/>
        <end position="170"/>
    </location>
</feature>
<proteinExistence type="predicted"/>
<organism evidence="2 3">
    <name type="scientific">Arthrobacter phage Sarge</name>
    <dbReference type="NCBI Taxonomy" id="2885974"/>
    <lineage>
        <taxon>Viruses</taxon>
        <taxon>Duplodnaviria</taxon>
        <taxon>Heunggongvirae</taxon>
        <taxon>Uroviricota</taxon>
        <taxon>Caudoviricetes</taxon>
        <taxon>Sargevirus</taxon>
        <taxon>Sargevirus sarge</taxon>
    </lineage>
</organism>
<dbReference type="SMART" id="SM00974">
    <property type="entry name" value="T5orf172"/>
    <property type="match status" value="1"/>
</dbReference>
<evidence type="ECO:0000259" key="1">
    <source>
        <dbReference type="SMART" id="SM00974"/>
    </source>
</evidence>
<keyword evidence="3" id="KW-1185">Reference proteome</keyword>
<evidence type="ECO:0000313" key="3">
    <source>
        <dbReference type="Proteomes" id="UP000827738"/>
    </source>
</evidence>
<keyword evidence="2" id="KW-0378">Hydrolase</keyword>
<dbReference type="EMBL" id="OK040780">
    <property type="protein sequence ID" value="UDL14911.1"/>
    <property type="molecule type" value="Genomic_DNA"/>
</dbReference>
<protein>
    <submittedName>
        <fullName evidence="2">G-I-Y Y-I-G endonuclease</fullName>
    </submittedName>
</protein>
<dbReference type="GO" id="GO:0004519">
    <property type="term" value="F:endonuclease activity"/>
    <property type="evidence" value="ECO:0007669"/>
    <property type="project" value="UniProtKB-KW"/>
</dbReference>
<dbReference type="InterPro" id="IPR018306">
    <property type="entry name" value="Phage_T5_Orf172_DNA-bd"/>
</dbReference>